<accession>A0A8G2BUG9</accession>
<feature type="domain" description="PPM-type phosphatase" evidence="1">
    <location>
        <begin position="8"/>
        <end position="246"/>
    </location>
</feature>
<protein>
    <submittedName>
        <fullName evidence="2">Protein phosphatase</fullName>
    </submittedName>
</protein>
<dbReference type="SMART" id="SM00332">
    <property type="entry name" value="PP2Cc"/>
    <property type="match status" value="1"/>
</dbReference>
<dbReference type="SUPFAM" id="SSF81606">
    <property type="entry name" value="PP2C-like"/>
    <property type="match status" value="1"/>
</dbReference>
<organism evidence="2 3">
    <name type="scientific">Parabacteroides chinchillae</name>
    <dbReference type="NCBI Taxonomy" id="871327"/>
    <lineage>
        <taxon>Bacteria</taxon>
        <taxon>Pseudomonadati</taxon>
        <taxon>Bacteroidota</taxon>
        <taxon>Bacteroidia</taxon>
        <taxon>Bacteroidales</taxon>
        <taxon>Tannerellaceae</taxon>
        <taxon>Parabacteroides</taxon>
    </lineage>
</organism>
<name>A0A8G2BUG9_9BACT</name>
<dbReference type="SMART" id="SM00331">
    <property type="entry name" value="PP2C_SIG"/>
    <property type="match status" value="1"/>
</dbReference>
<dbReference type="RefSeq" id="WP_103982480.1">
    <property type="nucleotide sequence ID" value="NZ_FNVS01000002.1"/>
</dbReference>
<dbReference type="EMBL" id="FNVS01000002">
    <property type="protein sequence ID" value="SEF55088.1"/>
    <property type="molecule type" value="Genomic_DNA"/>
</dbReference>
<dbReference type="Pfam" id="PF13672">
    <property type="entry name" value="PP2C_2"/>
    <property type="match status" value="1"/>
</dbReference>
<gene>
    <name evidence="2" type="ORF">SAMN05444001_102207</name>
</gene>
<evidence type="ECO:0000313" key="3">
    <source>
        <dbReference type="Proteomes" id="UP000236725"/>
    </source>
</evidence>
<reference evidence="2 3" key="1">
    <citation type="submission" date="2016-10" db="EMBL/GenBank/DDBJ databases">
        <authorList>
            <person name="Varghese N."/>
            <person name="Submissions S."/>
        </authorList>
    </citation>
    <scope>NUCLEOTIDE SEQUENCE [LARGE SCALE GENOMIC DNA]</scope>
    <source>
        <strain evidence="2 3">DSM 29073</strain>
    </source>
</reference>
<dbReference type="Proteomes" id="UP000236725">
    <property type="component" value="Unassembled WGS sequence"/>
</dbReference>
<keyword evidence="3" id="KW-1185">Reference proteome</keyword>
<dbReference type="InterPro" id="IPR001932">
    <property type="entry name" value="PPM-type_phosphatase-like_dom"/>
</dbReference>
<dbReference type="Gene3D" id="3.60.40.10">
    <property type="entry name" value="PPM-type phosphatase domain"/>
    <property type="match status" value="1"/>
</dbReference>
<proteinExistence type="predicted"/>
<dbReference type="AlphaFoldDB" id="A0A8G2BUG9"/>
<comment type="caution">
    <text evidence="2">The sequence shown here is derived from an EMBL/GenBank/DDBJ whole genome shotgun (WGS) entry which is preliminary data.</text>
</comment>
<dbReference type="InterPro" id="IPR036457">
    <property type="entry name" value="PPM-type-like_dom_sf"/>
</dbReference>
<evidence type="ECO:0000313" key="2">
    <source>
        <dbReference type="EMBL" id="SEF55088.1"/>
    </source>
</evidence>
<dbReference type="CDD" id="cd00143">
    <property type="entry name" value="PP2Cc"/>
    <property type="match status" value="1"/>
</dbReference>
<sequence>MNITIGKPYAVSEKGGRLNNEDSIYPLPETITSGQKLFLVCDGVGGAEKGEIASYLACESFQTYLSAFQDGDTTEDLVKKALQYTEARFDDYIALHPAAKGMATTLTMLYTGTKGVVIAHVGDSRIYQFREGVIVYQTEDHSLVNSLFKLGKISKDEVKTHPQRNVILRAIQGADHPTEADVIVLDDVQAGDYFFMCTDGVLEHYTDELLAAVFAKYHDPEEIKDAIMDTCYGRTRDNFSFYIIPVNNVQESQSVKQNILSFLYSFI</sequence>
<dbReference type="PROSITE" id="PS51746">
    <property type="entry name" value="PPM_2"/>
    <property type="match status" value="1"/>
</dbReference>
<evidence type="ECO:0000259" key="1">
    <source>
        <dbReference type="PROSITE" id="PS51746"/>
    </source>
</evidence>